<comment type="subcellular location">
    <subcellularLocation>
        <location evidence="1">Cell envelope</location>
    </subcellularLocation>
</comment>
<keyword evidence="3" id="KW-0479">Metal-binding</keyword>
<evidence type="ECO:0000313" key="7">
    <source>
        <dbReference type="EMBL" id="GAA4391783.1"/>
    </source>
</evidence>
<dbReference type="EMBL" id="BAABGL010000014">
    <property type="protein sequence ID" value="GAA4391783.1"/>
    <property type="molecule type" value="Genomic_DNA"/>
</dbReference>
<dbReference type="Proteomes" id="UP001500642">
    <property type="component" value="Unassembled WGS sequence"/>
</dbReference>
<dbReference type="InterPro" id="IPR006127">
    <property type="entry name" value="ZnuA-like"/>
</dbReference>
<dbReference type="Gene3D" id="3.40.50.1980">
    <property type="entry name" value="Nitrogenase molybdenum iron protein domain"/>
    <property type="match status" value="2"/>
</dbReference>
<feature type="signal peptide" evidence="6">
    <location>
        <begin position="1"/>
        <end position="20"/>
    </location>
</feature>
<feature type="compositionally biased region" description="Basic and acidic residues" evidence="5">
    <location>
        <begin position="164"/>
        <end position="178"/>
    </location>
</feature>
<protein>
    <submittedName>
        <fullName evidence="7">Metal ABC transporter substrate-binding protein</fullName>
    </submittedName>
</protein>
<feature type="compositionally biased region" description="Basic and acidic residues" evidence="5">
    <location>
        <begin position="127"/>
        <end position="156"/>
    </location>
</feature>
<accession>A0ABP8JJI2</accession>
<dbReference type="PANTHER" id="PTHR42953">
    <property type="entry name" value="HIGH-AFFINITY ZINC UPTAKE SYSTEM PROTEIN ZNUA-RELATED"/>
    <property type="match status" value="1"/>
</dbReference>
<evidence type="ECO:0000256" key="2">
    <source>
        <dbReference type="ARBA" id="ARBA00022448"/>
    </source>
</evidence>
<keyword evidence="2" id="KW-0813">Transport</keyword>
<dbReference type="PANTHER" id="PTHR42953:SF1">
    <property type="entry name" value="METAL-BINDING PROTEIN HI_0362-RELATED"/>
    <property type="match status" value="1"/>
</dbReference>
<evidence type="ECO:0000256" key="3">
    <source>
        <dbReference type="ARBA" id="ARBA00022723"/>
    </source>
</evidence>
<dbReference type="RefSeq" id="WP_345031700.1">
    <property type="nucleotide sequence ID" value="NZ_BAABGL010000014.1"/>
</dbReference>
<comment type="caution">
    <text evidence="7">The sequence shown here is derived from an EMBL/GenBank/DDBJ whole genome shotgun (WGS) entry which is preliminary data.</text>
</comment>
<keyword evidence="4 6" id="KW-0732">Signal</keyword>
<proteinExistence type="predicted"/>
<gene>
    <name evidence="7" type="ORF">GCM10023167_19360</name>
</gene>
<evidence type="ECO:0000256" key="5">
    <source>
        <dbReference type="SAM" id="MobiDB-lite"/>
    </source>
</evidence>
<keyword evidence="8" id="KW-1185">Reference proteome</keyword>
<dbReference type="InterPro" id="IPR050492">
    <property type="entry name" value="Bact_metal-bind_prot9"/>
</dbReference>
<dbReference type="PROSITE" id="PS51257">
    <property type="entry name" value="PROKAR_LIPOPROTEIN"/>
    <property type="match status" value="1"/>
</dbReference>
<dbReference type="SUPFAM" id="SSF53807">
    <property type="entry name" value="Helical backbone' metal receptor"/>
    <property type="match status" value="1"/>
</dbReference>
<evidence type="ECO:0000256" key="6">
    <source>
        <dbReference type="SAM" id="SignalP"/>
    </source>
</evidence>
<evidence type="ECO:0000256" key="1">
    <source>
        <dbReference type="ARBA" id="ARBA00004196"/>
    </source>
</evidence>
<dbReference type="Pfam" id="PF01297">
    <property type="entry name" value="ZnuA"/>
    <property type="match status" value="1"/>
</dbReference>
<evidence type="ECO:0000256" key="4">
    <source>
        <dbReference type="ARBA" id="ARBA00022729"/>
    </source>
</evidence>
<reference evidence="8" key="1">
    <citation type="journal article" date="2019" name="Int. J. Syst. Evol. Microbiol.">
        <title>The Global Catalogue of Microorganisms (GCM) 10K type strain sequencing project: providing services to taxonomists for standard genome sequencing and annotation.</title>
        <authorList>
            <consortium name="The Broad Institute Genomics Platform"/>
            <consortium name="The Broad Institute Genome Sequencing Center for Infectious Disease"/>
            <person name="Wu L."/>
            <person name="Ma J."/>
        </authorList>
    </citation>
    <scope>NUCLEOTIDE SEQUENCE [LARGE SCALE GENOMIC DNA]</scope>
    <source>
        <strain evidence="8">JCM 17808</strain>
    </source>
</reference>
<sequence length="348" mass="35428">MMLSRRVVPAVLAVPLLALSACGSGGGAEPGDDPVAIATSSTLGSVLGQITECAGTSSTSLMGPGDDPHTFQPSSAQVAELAGTELVIANGLGLEGGLESALANAAEDGATVLEVAPEVDPIPWGGEAHDHGEEGHEEHEGHEHAEDGHDHAHEEDSAAPGGEADPHAGHDHGSEDPHFWLDASRMATAAHIIGEALTEQTGEAQYTECGEKVEQELTDTDAEVREILADIPAEKRVLITDHEAFGYFAAAYDFEVAGVVVPGGSTDAEPSSAELAELTSVIEDTGVPVIFSNTAASTPLIDAVAAEVGTDVSVVELHVGSVGPADSAAATYQGMMVDNATKIAEALA</sequence>
<feature type="chain" id="PRO_5045472751" evidence="6">
    <location>
        <begin position="21"/>
        <end position="348"/>
    </location>
</feature>
<name>A0ABP8JJI2_9MICO</name>
<organism evidence="7 8">
    <name type="scientific">Brevibacterium pityocampae</name>
    <dbReference type="NCBI Taxonomy" id="506594"/>
    <lineage>
        <taxon>Bacteria</taxon>
        <taxon>Bacillati</taxon>
        <taxon>Actinomycetota</taxon>
        <taxon>Actinomycetes</taxon>
        <taxon>Micrococcales</taxon>
        <taxon>Brevibacteriaceae</taxon>
        <taxon>Brevibacterium</taxon>
    </lineage>
</organism>
<feature type="region of interest" description="Disordered" evidence="5">
    <location>
        <begin position="120"/>
        <end position="178"/>
    </location>
</feature>
<evidence type="ECO:0000313" key="8">
    <source>
        <dbReference type="Proteomes" id="UP001500642"/>
    </source>
</evidence>